<proteinExistence type="predicted"/>
<comment type="caution">
    <text evidence="1">The sequence shown here is derived from an EMBL/GenBank/DDBJ whole genome shotgun (WGS) entry which is preliminary data.</text>
</comment>
<accession>A0A0F8VXJ2</accession>
<reference evidence="1" key="1">
    <citation type="journal article" date="2015" name="Nature">
        <title>Complex archaea that bridge the gap between prokaryotes and eukaryotes.</title>
        <authorList>
            <person name="Spang A."/>
            <person name="Saw J.H."/>
            <person name="Jorgensen S.L."/>
            <person name="Zaremba-Niedzwiedzka K."/>
            <person name="Martijn J."/>
            <person name="Lind A.E."/>
            <person name="van Eijk R."/>
            <person name="Schleper C."/>
            <person name="Guy L."/>
            <person name="Ettema T.J."/>
        </authorList>
    </citation>
    <scope>NUCLEOTIDE SEQUENCE</scope>
</reference>
<dbReference type="AlphaFoldDB" id="A0A0F8VXJ2"/>
<dbReference type="EMBL" id="LAZR01068752">
    <property type="protein sequence ID" value="KKK49052.1"/>
    <property type="molecule type" value="Genomic_DNA"/>
</dbReference>
<name>A0A0F8VXJ2_9ZZZZ</name>
<gene>
    <name evidence="1" type="ORF">LCGC14_3138970</name>
</gene>
<sequence>MRWPWAKREHWHIGGESLDHGRCAGCGHLILLRHVDTKKVERIDRSSGTGISQTLAYSLSCAPNYDREEIALDGTAHYYARNKKGEGWHEVEP</sequence>
<evidence type="ECO:0000313" key="1">
    <source>
        <dbReference type="EMBL" id="KKK49052.1"/>
    </source>
</evidence>
<organism evidence="1">
    <name type="scientific">marine sediment metagenome</name>
    <dbReference type="NCBI Taxonomy" id="412755"/>
    <lineage>
        <taxon>unclassified sequences</taxon>
        <taxon>metagenomes</taxon>
        <taxon>ecological metagenomes</taxon>
    </lineage>
</organism>
<protein>
    <submittedName>
        <fullName evidence="1">Uncharacterized protein</fullName>
    </submittedName>
</protein>